<feature type="compositionally biased region" description="Basic and acidic residues" evidence="1">
    <location>
        <begin position="71"/>
        <end position="84"/>
    </location>
</feature>
<evidence type="ECO:0008006" key="5">
    <source>
        <dbReference type="Google" id="ProtNLM"/>
    </source>
</evidence>
<name>A0ABS2AFW1_9ACTN</name>
<evidence type="ECO:0000256" key="1">
    <source>
        <dbReference type="SAM" id="MobiDB-lite"/>
    </source>
</evidence>
<dbReference type="EMBL" id="JAENHP010000008">
    <property type="protein sequence ID" value="MBM2618701.1"/>
    <property type="molecule type" value="Genomic_DNA"/>
</dbReference>
<keyword evidence="2" id="KW-1133">Transmembrane helix</keyword>
<organism evidence="3 4">
    <name type="scientific">Paractinoplanes ovalisporus</name>
    <dbReference type="NCBI Taxonomy" id="2810368"/>
    <lineage>
        <taxon>Bacteria</taxon>
        <taxon>Bacillati</taxon>
        <taxon>Actinomycetota</taxon>
        <taxon>Actinomycetes</taxon>
        <taxon>Micromonosporales</taxon>
        <taxon>Micromonosporaceae</taxon>
        <taxon>Paractinoplanes</taxon>
    </lineage>
</organism>
<protein>
    <recommendedName>
        <fullName evidence="5">DNA-binding transcriptional regulator of glucitol operon</fullName>
    </recommendedName>
</protein>
<feature type="region of interest" description="Disordered" evidence="1">
    <location>
        <begin position="71"/>
        <end position="109"/>
    </location>
</feature>
<keyword evidence="4" id="KW-1185">Reference proteome</keyword>
<evidence type="ECO:0000256" key="2">
    <source>
        <dbReference type="SAM" id="Phobius"/>
    </source>
</evidence>
<keyword evidence="2" id="KW-0472">Membrane</keyword>
<gene>
    <name evidence="3" type="ORF">JIG36_24385</name>
</gene>
<proteinExistence type="predicted"/>
<evidence type="ECO:0000313" key="4">
    <source>
        <dbReference type="Proteomes" id="UP000632138"/>
    </source>
</evidence>
<comment type="caution">
    <text evidence="3">The sequence shown here is derived from an EMBL/GenBank/DDBJ whole genome shotgun (WGS) entry which is preliminary data.</text>
</comment>
<feature type="transmembrane region" description="Helical" evidence="2">
    <location>
        <begin position="9"/>
        <end position="29"/>
    </location>
</feature>
<dbReference type="Proteomes" id="UP000632138">
    <property type="component" value="Unassembled WGS sequence"/>
</dbReference>
<evidence type="ECO:0000313" key="3">
    <source>
        <dbReference type="EMBL" id="MBM2618701.1"/>
    </source>
</evidence>
<accession>A0ABS2AFW1</accession>
<sequence>MKGLWTPAWIARHVLAVVLTTGCLVLGWWQFSRAQSGNSISWGYMFEWPVFAAFVVFLWWREVQLFRKKGTKEVTPEEPEKERLPGSPVTVGRPVRVATRSTTDDDDPELTAYNDYLAWLNAHPGARPSDYPG</sequence>
<keyword evidence="2" id="KW-0812">Transmembrane</keyword>
<reference evidence="3 4" key="1">
    <citation type="submission" date="2021-01" db="EMBL/GenBank/DDBJ databases">
        <title>Actinoplanes sp. nov. LDG1-06 isolated from lichen.</title>
        <authorList>
            <person name="Saeng-In P."/>
            <person name="Phongsopitanun W."/>
            <person name="Kanchanasin P."/>
            <person name="Yuki M."/>
            <person name="Kudo T."/>
            <person name="Ohkuma M."/>
            <person name="Tanasupawat S."/>
        </authorList>
    </citation>
    <scope>NUCLEOTIDE SEQUENCE [LARGE SCALE GENOMIC DNA]</scope>
    <source>
        <strain evidence="3 4">LDG1-06</strain>
    </source>
</reference>
<dbReference type="RefSeq" id="WP_203378723.1">
    <property type="nucleotide sequence ID" value="NZ_JAENHP010000008.1"/>
</dbReference>
<dbReference type="PROSITE" id="PS51257">
    <property type="entry name" value="PROKAR_LIPOPROTEIN"/>
    <property type="match status" value="1"/>
</dbReference>
<feature type="transmembrane region" description="Helical" evidence="2">
    <location>
        <begin position="41"/>
        <end position="60"/>
    </location>
</feature>